<keyword evidence="3" id="KW-0333">Golgi apparatus</keyword>
<keyword evidence="4" id="KW-0472">Membrane</keyword>
<evidence type="ECO:0000256" key="2">
    <source>
        <dbReference type="ARBA" id="ARBA00020974"/>
    </source>
</evidence>
<dbReference type="GO" id="GO:0017119">
    <property type="term" value="C:Golgi transport complex"/>
    <property type="evidence" value="ECO:0007669"/>
    <property type="project" value="InterPro"/>
</dbReference>
<evidence type="ECO:0000256" key="4">
    <source>
        <dbReference type="ARBA" id="ARBA00023136"/>
    </source>
</evidence>
<gene>
    <name evidence="8" type="primary">COG5</name>
    <name evidence="8" type="ORF">IWW39_001773</name>
</gene>
<evidence type="ECO:0000313" key="9">
    <source>
        <dbReference type="Proteomes" id="UP001151516"/>
    </source>
</evidence>
<evidence type="ECO:0000256" key="1">
    <source>
        <dbReference type="ARBA" id="ARBA00004395"/>
    </source>
</evidence>
<accession>A0A9W8L5U8</accession>
<reference evidence="8" key="1">
    <citation type="submission" date="2022-07" db="EMBL/GenBank/DDBJ databases">
        <title>Phylogenomic reconstructions and comparative analyses of Kickxellomycotina fungi.</title>
        <authorList>
            <person name="Reynolds N.K."/>
            <person name="Stajich J.E."/>
            <person name="Barry K."/>
            <person name="Grigoriev I.V."/>
            <person name="Crous P."/>
            <person name="Smith M.E."/>
        </authorList>
    </citation>
    <scope>NUCLEOTIDE SEQUENCE</scope>
    <source>
        <strain evidence="8">CBS 109367</strain>
    </source>
</reference>
<dbReference type="Pfam" id="PF20649">
    <property type="entry name" value="COG5_C"/>
    <property type="match status" value="1"/>
</dbReference>
<dbReference type="EMBL" id="JANBTX010000033">
    <property type="protein sequence ID" value="KAJ2689051.1"/>
    <property type="molecule type" value="Genomic_DNA"/>
</dbReference>
<comment type="subcellular location">
    <subcellularLocation>
        <location evidence="1">Golgi apparatus membrane</location>
        <topology evidence="1">Peripheral membrane protein</topology>
    </subcellularLocation>
</comment>
<sequence>MSLAKGAEITTGGADETQASALSSPEVAGDDDAHQQFASKYGEFLSSDFDAASYAQRIGGAEAGDGITQLMATLASRADSLESLLKHTILRSHAELLEQVTGVRAVDSALGQIEEQVREIRARMHGLRTKVRVPYEQARAYTRQAANLQAATACVRATAKFMQLARRLRAQTPDGGGADFALAALTLQDIDRLAGGLRGVRVVDGAMADVAARRARTLAEAERLVDGGMRRAHAGDVAAGLLIQSNAGALPAAVAATVRRCTVEWAAHVAGRLDPRAMQAAAAQSAAGLAAELWGRVEALADDLAARGAEVRLLERVLARRRDASFLDAAVAQLGDRPLAFWWRTAVAALAAELDAACAESSAVRNAVVSGYARLVQLLLPRLEPLLSPRLGGVVSVGGGAVSAGGGVPASVHAAPVSALMPHVRCGDPGPAVLWDRLLARYEAEYVKRAAARIADAVGRCFPLPPPPGLLDAQEAWAGLRPGGDAMDLTAGGPPPRNLVAGVVRSIATELEMAKSDTRLGAAVAQAAAAAVASFAAASDARFAGAAAGSASAAGSPLLPGLVNAAEALRAGLAALSDSEYAGRSDPPGSSVTAIVRDVLGGCERDLLALIGRQTALLLDAADKPITQAIAASADVSGDHALFEAPMQWLQTQVLEPLESDCCRPLVLAMVDRYLGLYAHVVCLTFPLTEDARLSLTAEATQFEFACSQLVAASATKTGALPGPKLADVGRSYRALRMVRPLLFTDLDELQSIVEGTHQQQEWKDLPVVDLIDHVVCRVATEAGSDASFLPFSLLGWSKRQWIEELASGSENTEVKQALLMSLERLSASGRHTSLLEAARGALTL</sequence>
<dbReference type="AlphaFoldDB" id="A0A9W8L5U8"/>
<proteinExistence type="predicted"/>
<evidence type="ECO:0000256" key="3">
    <source>
        <dbReference type="ARBA" id="ARBA00023034"/>
    </source>
</evidence>
<evidence type="ECO:0000259" key="6">
    <source>
        <dbReference type="Pfam" id="PF10392"/>
    </source>
</evidence>
<dbReference type="InterPro" id="IPR049176">
    <property type="entry name" value="COG5_N"/>
</dbReference>
<protein>
    <recommendedName>
        <fullName evidence="2">Conserved oligomeric Golgi complex subunit 5</fullName>
    </recommendedName>
</protein>
<dbReference type="GO" id="GO:0006891">
    <property type="term" value="P:intra-Golgi vesicle-mediated transport"/>
    <property type="evidence" value="ECO:0007669"/>
    <property type="project" value="InterPro"/>
</dbReference>
<feature type="region of interest" description="Disordered" evidence="5">
    <location>
        <begin position="1"/>
        <end position="32"/>
    </location>
</feature>
<dbReference type="GO" id="GO:0000139">
    <property type="term" value="C:Golgi membrane"/>
    <property type="evidence" value="ECO:0007669"/>
    <property type="project" value="UniProtKB-SubCell"/>
</dbReference>
<dbReference type="PANTHER" id="PTHR13228">
    <property type="entry name" value="CONSERVED OLIGOMERIC GOLGI COMPLEX COMPONENT 5"/>
    <property type="match status" value="1"/>
</dbReference>
<comment type="caution">
    <text evidence="8">The sequence shown here is derived from an EMBL/GenBank/DDBJ whole genome shotgun (WGS) entry which is preliminary data.</text>
</comment>
<feature type="domain" description="Conserved oligomeric Golgi complex subunit 5 helical" evidence="7">
    <location>
        <begin position="197"/>
        <end position="379"/>
    </location>
</feature>
<dbReference type="Pfam" id="PF10392">
    <property type="entry name" value="COG5_N"/>
    <property type="match status" value="1"/>
</dbReference>
<evidence type="ECO:0000259" key="7">
    <source>
        <dbReference type="Pfam" id="PF20649"/>
    </source>
</evidence>
<dbReference type="InterPro" id="IPR019465">
    <property type="entry name" value="Cog5"/>
</dbReference>
<dbReference type="InterPro" id="IPR048485">
    <property type="entry name" value="COG5_helical"/>
</dbReference>
<dbReference type="Proteomes" id="UP001151516">
    <property type="component" value="Unassembled WGS sequence"/>
</dbReference>
<keyword evidence="9" id="KW-1185">Reference proteome</keyword>
<feature type="domain" description="Conserved oligomeric Golgi complex subunit 5 N-terminal" evidence="6">
    <location>
        <begin position="43"/>
        <end position="168"/>
    </location>
</feature>
<evidence type="ECO:0000256" key="5">
    <source>
        <dbReference type="SAM" id="MobiDB-lite"/>
    </source>
</evidence>
<organism evidence="8 9">
    <name type="scientific">Coemansia spiralis</name>
    <dbReference type="NCBI Taxonomy" id="417178"/>
    <lineage>
        <taxon>Eukaryota</taxon>
        <taxon>Fungi</taxon>
        <taxon>Fungi incertae sedis</taxon>
        <taxon>Zoopagomycota</taxon>
        <taxon>Kickxellomycotina</taxon>
        <taxon>Kickxellomycetes</taxon>
        <taxon>Kickxellales</taxon>
        <taxon>Kickxellaceae</taxon>
        <taxon>Coemansia</taxon>
    </lineage>
</organism>
<dbReference type="PANTHER" id="PTHR13228:SF3">
    <property type="entry name" value="CONSERVED OLIGOMERIC GOLGI COMPLEX SUBUNIT 5"/>
    <property type="match status" value="1"/>
</dbReference>
<dbReference type="OrthoDB" id="18786at2759"/>
<evidence type="ECO:0000313" key="8">
    <source>
        <dbReference type="EMBL" id="KAJ2689051.1"/>
    </source>
</evidence>
<name>A0A9W8L5U8_9FUNG</name>